<dbReference type="PANTHER" id="PTHR45436:SF15">
    <property type="entry name" value="SENSOR HISTIDINE KINASE CUSS"/>
    <property type="match status" value="1"/>
</dbReference>
<dbReference type="InterPro" id="IPR036890">
    <property type="entry name" value="HATPase_C_sf"/>
</dbReference>
<comment type="subcellular location">
    <subcellularLocation>
        <location evidence="2">Membrane</location>
        <topology evidence="2">Multi-pass membrane protein</topology>
    </subcellularLocation>
</comment>
<reference evidence="14 15" key="1">
    <citation type="submission" date="2017-01" db="EMBL/GenBank/DDBJ databases">
        <authorList>
            <person name="Mah S.A."/>
            <person name="Swanson W.J."/>
            <person name="Moy G.W."/>
            <person name="Vacquier V.D."/>
        </authorList>
    </citation>
    <scope>NUCLEOTIDE SEQUENCE [LARGE SCALE GENOMIC DNA]</scope>
    <source>
        <strain evidence="14 15">DSM 11589</strain>
    </source>
</reference>
<keyword evidence="9" id="KW-0902">Two-component regulatory system</keyword>
<keyword evidence="5" id="KW-0808">Transferase</keyword>
<dbReference type="GO" id="GO:0005886">
    <property type="term" value="C:plasma membrane"/>
    <property type="evidence" value="ECO:0007669"/>
    <property type="project" value="TreeGrafter"/>
</dbReference>
<evidence type="ECO:0000256" key="1">
    <source>
        <dbReference type="ARBA" id="ARBA00000085"/>
    </source>
</evidence>
<keyword evidence="10 11" id="KW-0472">Membrane</keyword>
<dbReference type="EC" id="2.7.13.3" evidence="3"/>
<dbReference type="OrthoDB" id="8673316at2"/>
<dbReference type="InterPro" id="IPR003660">
    <property type="entry name" value="HAMP_dom"/>
</dbReference>
<evidence type="ECO:0000259" key="12">
    <source>
        <dbReference type="PROSITE" id="PS50109"/>
    </source>
</evidence>
<keyword evidence="8 11" id="KW-1133">Transmembrane helix</keyword>
<feature type="transmembrane region" description="Helical" evidence="11">
    <location>
        <begin position="159"/>
        <end position="182"/>
    </location>
</feature>
<dbReference type="SMART" id="SM00388">
    <property type="entry name" value="HisKA"/>
    <property type="match status" value="1"/>
</dbReference>
<evidence type="ECO:0000256" key="8">
    <source>
        <dbReference type="ARBA" id="ARBA00022989"/>
    </source>
</evidence>
<dbReference type="SMART" id="SM00387">
    <property type="entry name" value="HATPase_c"/>
    <property type="match status" value="1"/>
</dbReference>
<keyword evidence="4" id="KW-0597">Phosphoprotein</keyword>
<dbReference type="EMBL" id="FTOA01000005">
    <property type="protein sequence ID" value="SIS97946.1"/>
    <property type="molecule type" value="Genomic_DNA"/>
</dbReference>
<dbReference type="Pfam" id="PF02518">
    <property type="entry name" value="HATPase_c"/>
    <property type="match status" value="1"/>
</dbReference>
<dbReference type="Gene3D" id="1.10.287.130">
    <property type="match status" value="1"/>
</dbReference>
<keyword evidence="7 14" id="KW-0418">Kinase</keyword>
<keyword evidence="6 11" id="KW-0812">Transmembrane</keyword>
<dbReference type="AlphaFoldDB" id="A0A1N7NHY5"/>
<evidence type="ECO:0000256" key="4">
    <source>
        <dbReference type="ARBA" id="ARBA00022553"/>
    </source>
</evidence>
<evidence type="ECO:0000256" key="5">
    <source>
        <dbReference type="ARBA" id="ARBA00022679"/>
    </source>
</evidence>
<evidence type="ECO:0000256" key="10">
    <source>
        <dbReference type="ARBA" id="ARBA00023136"/>
    </source>
</evidence>
<evidence type="ECO:0000256" key="3">
    <source>
        <dbReference type="ARBA" id="ARBA00012438"/>
    </source>
</evidence>
<dbReference type="PROSITE" id="PS50109">
    <property type="entry name" value="HIS_KIN"/>
    <property type="match status" value="1"/>
</dbReference>
<organism evidence="14 15">
    <name type="scientific">Insolitispirillum peregrinum</name>
    <dbReference type="NCBI Taxonomy" id="80876"/>
    <lineage>
        <taxon>Bacteria</taxon>
        <taxon>Pseudomonadati</taxon>
        <taxon>Pseudomonadota</taxon>
        <taxon>Alphaproteobacteria</taxon>
        <taxon>Rhodospirillales</taxon>
        <taxon>Novispirillaceae</taxon>
        <taxon>Insolitispirillum</taxon>
    </lineage>
</organism>
<name>A0A1N7NHY5_9PROT</name>
<feature type="transmembrane region" description="Helical" evidence="11">
    <location>
        <begin position="12"/>
        <end position="34"/>
    </location>
</feature>
<evidence type="ECO:0000259" key="13">
    <source>
        <dbReference type="PROSITE" id="PS50885"/>
    </source>
</evidence>
<keyword evidence="15" id="KW-1185">Reference proteome</keyword>
<comment type="catalytic activity">
    <reaction evidence="1">
        <text>ATP + protein L-histidine = ADP + protein N-phospho-L-histidine.</text>
        <dbReference type="EC" id="2.7.13.3"/>
    </reaction>
</comment>
<protein>
    <recommendedName>
        <fullName evidence="3">histidine kinase</fullName>
        <ecNumber evidence="3">2.7.13.3</ecNumber>
    </recommendedName>
</protein>
<dbReference type="PROSITE" id="PS50885">
    <property type="entry name" value="HAMP"/>
    <property type="match status" value="1"/>
</dbReference>
<dbReference type="STRING" id="80876.SAMN05421779_105134"/>
<dbReference type="InterPro" id="IPR004358">
    <property type="entry name" value="Sig_transdc_His_kin-like_C"/>
</dbReference>
<dbReference type="PANTHER" id="PTHR45436">
    <property type="entry name" value="SENSOR HISTIDINE KINASE YKOH"/>
    <property type="match status" value="1"/>
</dbReference>
<dbReference type="RefSeq" id="WP_076401067.1">
    <property type="nucleotide sequence ID" value="NZ_FTOA01000005.1"/>
</dbReference>
<dbReference type="InterPro" id="IPR005467">
    <property type="entry name" value="His_kinase_dom"/>
</dbReference>
<evidence type="ECO:0000256" key="6">
    <source>
        <dbReference type="ARBA" id="ARBA00022692"/>
    </source>
</evidence>
<evidence type="ECO:0000313" key="15">
    <source>
        <dbReference type="Proteomes" id="UP000185678"/>
    </source>
</evidence>
<dbReference type="Proteomes" id="UP000185678">
    <property type="component" value="Unassembled WGS sequence"/>
</dbReference>
<dbReference type="CDD" id="cd00075">
    <property type="entry name" value="HATPase"/>
    <property type="match status" value="1"/>
</dbReference>
<proteinExistence type="predicted"/>
<feature type="domain" description="HAMP" evidence="13">
    <location>
        <begin position="179"/>
        <end position="232"/>
    </location>
</feature>
<dbReference type="CDD" id="cd00082">
    <property type="entry name" value="HisKA"/>
    <property type="match status" value="1"/>
</dbReference>
<evidence type="ECO:0000256" key="7">
    <source>
        <dbReference type="ARBA" id="ARBA00022777"/>
    </source>
</evidence>
<evidence type="ECO:0000313" key="14">
    <source>
        <dbReference type="EMBL" id="SIS97946.1"/>
    </source>
</evidence>
<dbReference type="GO" id="GO:0000155">
    <property type="term" value="F:phosphorelay sensor kinase activity"/>
    <property type="evidence" value="ECO:0007669"/>
    <property type="project" value="InterPro"/>
</dbReference>
<evidence type="ECO:0000256" key="9">
    <source>
        <dbReference type="ARBA" id="ARBA00023012"/>
    </source>
</evidence>
<dbReference type="Pfam" id="PF00512">
    <property type="entry name" value="HisKA"/>
    <property type="match status" value="1"/>
</dbReference>
<dbReference type="InterPro" id="IPR003661">
    <property type="entry name" value="HisK_dim/P_dom"/>
</dbReference>
<dbReference type="InterPro" id="IPR050428">
    <property type="entry name" value="TCS_sensor_his_kinase"/>
</dbReference>
<dbReference type="InterPro" id="IPR036097">
    <property type="entry name" value="HisK_dim/P_sf"/>
</dbReference>
<evidence type="ECO:0000256" key="2">
    <source>
        <dbReference type="ARBA" id="ARBA00004141"/>
    </source>
</evidence>
<dbReference type="InterPro" id="IPR003594">
    <property type="entry name" value="HATPase_dom"/>
</dbReference>
<accession>A0A1N7NHY5</accession>
<dbReference type="SUPFAM" id="SSF47384">
    <property type="entry name" value="Homodimeric domain of signal transducing histidine kinase"/>
    <property type="match status" value="1"/>
</dbReference>
<dbReference type="SUPFAM" id="SSF55874">
    <property type="entry name" value="ATPase domain of HSP90 chaperone/DNA topoisomerase II/histidine kinase"/>
    <property type="match status" value="1"/>
</dbReference>
<feature type="domain" description="Histidine kinase" evidence="12">
    <location>
        <begin position="240"/>
        <end position="445"/>
    </location>
</feature>
<gene>
    <name evidence="14" type="ORF">SAMN05421779_105134</name>
</gene>
<evidence type="ECO:0000256" key="11">
    <source>
        <dbReference type="SAM" id="Phobius"/>
    </source>
</evidence>
<sequence length="445" mass="48195">MFRPASWSLSVRASVVLLVVNLLAAALIVLQFYLSFWRSVIPEDDVEQLEPLKKLFRTYDAEDNPGIPPEMTALLSRYHLRFVAVDERGQVLAASEGVTGLFFTQSQPWFNESFRIPAAGDAPALYGFSAHKGTATLQVATPDPTLFYGGMMRRLSHHLAVICWGFLTITLVANALVLYWSLRPLRRASEEAAAIGPQTTSARLSERGLPPDVMPLVQAVNRCLDRLEQGYLAQRNFIADAAHELRTPLAVLKTHLEVLDDRGIAASLADDLGSMERLVLQLLALARLDGLQGGVSDPVDLAALAIDVARHMGPIAFEQHREIEVIGAEHPCLVAGSFDFLFRAVRNLVENALRHTPAGSVVTIRLAAEARVISVEDQGSGVPSALRPLIFERFWRGDGDRLGDSGAGLGLAIVAATMRLHGGRVEIGDVVGGGAVFSLIFAGDA</sequence>
<dbReference type="PRINTS" id="PR00344">
    <property type="entry name" value="BCTRLSENSOR"/>
</dbReference>
<dbReference type="Gene3D" id="3.30.565.10">
    <property type="entry name" value="Histidine kinase-like ATPase, C-terminal domain"/>
    <property type="match status" value="1"/>
</dbReference>